<dbReference type="InterPro" id="IPR051534">
    <property type="entry name" value="CBASS_pafABC_assoc_protein"/>
</dbReference>
<organism evidence="3 4">
    <name type="scientific">Streptococcus suis</name>
    <dbReference type="NCBI Taxonomy" id="1307"/>
    <lineage>
        <taxon>Bacteria</taxon>
        <taxon>Bacillati</taxon>
        <taxon>Bacillota</taxon>
        <taxon>Bacilli</taxon>
        <taxon>Lactobacillales</taxon>
        <taxon>Streptococcaceae</taxon>
        <taxon>Streptococcus</taxon>
    </lineage>
</organism>
<dbReference type="InterPro" id="IPR013196">
    <property type="entry name" value="HTH_11"/>
</dbReference>
<dbReference type="SUPFAM" id="SSF46785">
    <property type="entry name" value="Winged helix' DNA-binding domain"/>
    <property type="match status" value="1"/>
</dbReference>
<dbReference type="Pfam" id="PF13280">
    <property type="entry name" value="WYL"/>
    <property type="match status" value="1"/>
</dbReference>
<dbReference type="Pfam" id="PF08279">
    <property type="entry name" value="HTH_11"/>
    <property type="match status" value="1"/>
</dbReference>
<evidence type="ECO:0000313" key="3">
    <source>
        <dbReference type="EMBL" id="RRR45417.1"/>
    </source>
</evidence>
<dbReference type="PANTHER" id="PTHR34580">
    <property type="match status" value="1"/>
</dbReference>
<dbReference type="InterPro" id="IPR036388">
    <property type="entry name" value="WH-like_DNA-bd_sf"/>
</dbReference>
<dbReference type="InterPro" id="IPR036390">
    <property type="entry name" value="WH_DNA-bd_sf"/>
</dbReference>
<dbReference type="AlphaFoldDB" id="A0A3R8R1J7"/>
<protein>
    <submittedName>
        <fullName evidence="3">WYL domain-containing protein</fullName>
    </submittedName>
</protein>
<dbReference type="PANTHER" id="PTHR34580:SF1">
    <property type="entry name" value="PROTEIN PAFC"/>
    <property type="match status" value="1"/>
</dbReference>
<reference evidence="3 4" key="2">
    <citation type="submission" date="2018-12" db="EMBL/GenBank/DDBJ databases">
        <title>Whole-genome sequences of fifteen clinical Streptococcus suis strains isolated from pigs between 2006 and 2018.</title>
        <authorList>
            <person name="Stevens M.J.A."/>
            <person name="Cernela N."/>
            <person name="Spoerry Serrano N."/>
            <person name="Schmitt S."/>
            <person name="Schrenzel J."/>
            <person name="Stephan R."/>
        </authorList>
    </citation>
    <scope>NUCLEOTIDE SEQUENCE [LARGE SCALE GENOMIC DNA]</scope>
    <source>
        <strain evidence="3 4">SS1014</strain>
    </source>
</reference>
<comment type="caution">
    <text evidence="3">The sequence shown here is derived from an EMBL/GenBank/DDBJ whole genome shotgun (WGS) entry which is preliminary data.</text>
</comment>
<gene>
    <name evidence="3" type="ORF">EJA00_08910</name>
</gene>
<evidence type="ECO:0000313" key="4">
    <source>
        <dbReference type="Proteomes" id="UP000273973"/>
    </source>
</evidence>
<dbReference type="EMBL" id="RSDG01000071">
    <property type="protein sequence ID" value="RRR45417.1"/>
    <property type="molecule type" value="Genomic_DNA"/>
</dbReference>
<evidence type="ECO:0000259" key="2">
    <source>
        <dbReference type="Pfam" id="PF13280"/>
    </source>
</evidence>
<accession>A0A3R8R1J7</accession>
<reference evidence="3 4" key="1">
    <citation type="submission" date="2018-11" db="EMBL/GenBank/DDBJ databases">
        <authorList>
            <person name="Stevens M.J."/>
            <person name="Cernela N."/>
            <person name="Spoerry Serrano N."/>
            <person name="Schmitt S."/>
            <person name="Schrenzel J."/>
            <person name="Stephan R."/>
        </authorList>
    </citation>
    <scope>NUCLEOTIDE SEQUENCE [LARGE SCALE GENOMIC DNA]</scope>
    <source>
        <strain evidence="3 4">SS1014</strain>
    </source>
</reference>
<evidence type="ECO:0000259" key="1">
    <source>
        <dbReference type="Pfam" id="PF08279"/>
    </source>
</evidence>
<feature type="domain" description="Helix-turn-helix type 11" evidence="1">
    <location>
        <begin position="6"/>
        <end position="43"/>
    </location>
</feature>
<name>A0A3R8R1J7_STRSU</name>
<dbReference type="PROSITE" id="PS52050">
    <property type="entry name" value="WYL"/>
    <property type="match status" value="1"/>
</dbReference>
<dbReference type="InterPro" id="IPR026881">
    <property type="entry name" value="WYL_dom"/>
</dbReference>
<proteinExistence type="predicted"/>
<dbReference type="Gene3D" id="1.10.10.10">
    <property type="entry name" value="Winged helix-like DNA-binding domain superfamily/Winged helix DNA-binding domain"/>
    <property type="match status" value="1"/>
</dbReference>
<dbReference type="RefSeq" id="WP_125184088.1">
    <property type="nucleotide sequence ID" value="NZ_JAVIHM010000007.1"/>
</dbReference>
<dbReference type="Proteomes" id="UP000273973">
    <property type="component" value="Unassembled WGS sequence"/>
</dbReference>
<feature type="domain" description="WYL" evidence="2">
    <location>
        <begin position="144"/>
        <end position="203"/>
    </location>
</feature>
<sequence length="316" mass="37475">MGGAERLLTIFLRLQAGEYLTKAELAEEYEVSEKTIQRDFSFLDSFVESQPFFIGELEYMHSTYKRNLKKKSRFNKKEILVISKILLENRALNKEENDALLDGLLSLLSKNDQKEIERIIASEKLNYAPLTDQQHRIDKVWTFSEYIRKEQMVEFNYLSPYRKVEKKHDALVVALYYDDHYFYLKAYDIENQDYRDFRLDRVITWKDSTVEKPRIEYRDLYKDGEHRNFKVDAFSGKSITFKIRYTNDPNIILDKFPKAKVIKSDEDSCEISIESQNTLGLKRYIISQLDGLTVLSPQSFADDIKETLEKMLNNYF</sequence>